<feature type="active site" description="Proton donor/acceptor" evidence="6">
    <location>
        <position position="145"/>
    </location>
</feature>
<feature type="domain" description="Endonuclease/exonuclease/phosphatase" evidence="9">
    <location>
        <begin position="4"/>
        <end position="243"/>
    </location>
</feature>
<proteinExistence type="inferred from homology"/>
<feature type="active site" evidence="6">
    <location>
        <position position="106"/>
    </location>
</feature>
<reference evidence="10 11" key="1">
    <citation type="submission" date="2016-11" db="EMBL/GenBank/DDBJ databases">
        <title>Description of two novel members of the family Erysipelotrichaceae: Ileibacterium lipovorans gen. nov., sp. nov. and Dubosiella newyorkensis, gen. nov., sp. nov.</title>
        <authorList>
            <person name="Cox L.M."/>
            <person name="Sohn J."/>
            <person name="Tyrrell K.L."/>
            <person name="Citron D.M."/>
            <person name="Lawson P.A."/>
            <person name="Patel N.B."/>
            <person name="Iizumi T."/>
            <person name="Perez-Perez G.I."/>
            <person name="Goldstein E.J."/>
            <person name="Blaser M.J."/>
        </authorList>
    </citation>
    <scope>NUCLEOTIDE SEQUENCE [LARGE SCALE GENOMIC DNA]</scope>
    <source>
        <strain evidence="10 11">NYU-BL-A3</strain>
    </source>
</reference>
<feature type="site" description="Transition state stabilizer" evidence="8">
    <location>
        <position position="147"/>
    </location>
</feature>
<dbReference type="GO" id="GO:0003906">
    <property type="term" value="F:DNA-(apurinic or apyrimidinic site) endonuclease activity"/>
    <property type="evidence" value="ECO:0007669"/>
    <property type="project" value="TreeGrafter"/>
</dbReference>
<dbReference type="NCBIfam" id="TIGR00195">
    <property type="entry name" value="exoDNase_III"/>
    <property type="match status" value="1"/>
</dbReference>
<evidence type="ECO:0000256" key="1">
    <source>
        <dbReference type="ARBA" id="ARBA00001936"/>
    </source>
</evidence>
<gene>
    <name evidence="10" type="ORF">BO222_08995</name>
</gene>
<dbReference type="CDD" id="cd09087">
    <property type="entry name" value="Ape1-like_AP-endo"/>
    <property type="match status" value="1"/>
</dbReference>
<keyword evidence="7" id="KW-0464">Manganese</keyword>
<dbReference type="EMBL" id="MPJW01000177">
    <property type="protein sequence ID" value="OLU38117.1"/>
    <property type="molecule type" value="Genomic_DNA"/>
</dbReference>
<dbReference type="NCBIfam" id="TIGR00633">
    <property type="entry name" value="xth"/>
    <property type="match status" value="1"/>
</dbReference>
<dbReference type="Gene3D" id="3.60.10.10">
    <property type="entry name" value="Endonuclease/exonuclease/phosphatase"/>
    <property type="match status" value="1"/>
</dbReference>
<feature type="binding site" evidence="7">
    <location>
        <position position="147"/>
    </location>
    <ligand>
        <name>Mg(2+)</name>
        <dbReference type="ChEBI" id="CHEBI:18420"/>
        <label>1</label>
    </ligand>
</feature>
<keyword evidence="5 7" id="KW-0460">Magnesium</keyword>
<dbReference type="SUPFAM" id="SSF56219">
    <property type="entry name" value="DNase I-like"/>
    <property type="match status" value="1"/>
</dbReference>
<dbReference type="Proteomes" id="UP000186341">
    <property type="component" value="Unassembled WGS sequence"/>
</dbReference>
<feature type="binding site" evidence="7">
    <location>
        <position position="243"/>
    </location>
    <ligand>
        <name>Mg(2+)</name>
        <dbReference type="ChEBI" id="CHEBI:18420"/>
        <label>1</label>
    </ligand>
</feature>
<protein>
    <submittedName>
        <fullName evidence="10">Exodeoxyribonuclease III</fullName>
    </submittedName>
</protein>
<evidence type="ECO:0000256" key="7">
    <source>
        <dbReference type="PIRSR" id="PIRSR604808-2"/>
    </source>
</evidence>
<evidence type="ECO:0000256" key="2">
    <source>
        <dbReference type="ARBA" id="ARBA00007092"/>
    </source>
</evidence>
<dbReference type="Pfam" id="PF03372">
    <property type="entry name" value="Exo_endo_phos"/>
    <property type="match status" value="1"/>
</dbReference>
<dbReference type="PANTHER" id="PTHR22748:SF6">
    <property type="entry name" value="DNA-(APURINIC OR APYRIMIDINIC SITE) ENDONUCLEASE"/>
    <property type="match status" value="1"/>
</dbReference>
<dbReference type="GO" id="GO:0046872">
    <property type="term" value="F:metal ion binding"/>
    <property type="evidence" value="ECO:0007669"/>
    <property type="project" value="UniProtKB-KW"/>
</dbReference>
<dbReference type="GO" id="GO:0003677">
    <property type="term" value="F:DNA binding"/>
    <property type="evidence" value="ECO:0007669"/>
    <property type="project" value="InterPro"/>
</dbReference>
<dbReference type="GO" id="GO:0008311">
    <property type="term" value="F:double-stranded DNA 3'-5' DNA exonuclease activity"/>
    <property type="evidence" value="ECO:0007669"/>
    <property type="project" value="TreeGrafter"/>
</dbReference>
<comment type="similarity">
    <text evidence="2">Belongs to the DNA repair enzymes AP/ExoA family.</text>
</comment>
<dbReference type="RefSeq" id="WP_075820364.1">
    <property type="nucleotide sequence ID" value="NZ_CAOUMU010000057.1"/>
</dbReference>
<keyword evidence="3 7" id="KW-0479">Metal-binding</keyword>
<dbReference type="PROSITE" id="PS00728">
    <property type="entry name" value="AP_NUCLEASE_F1_3"/>
    <property type="match status" value="1"/>
</dbReference>
<dbReference type="AlphaFoldDB" id="A0A1U7NEQ1"/>
<dbReference type="GeneID" id="82203298"/>
<name>A0A1U7NEQ1_9FIRM</name>
<dbReference type="InterPro" id="IPR005135">
    <property type="entry name" value="Endo/exonuclease/phosphatase"/>
</dbReference>
<dbReference type="OrthoDB" id="9803914at2"/>
<evidence type="ECO:0000256" key="5">
    <source>
        <dbReference type="ARBA" id="ARBA00022842"/>
    </source>
</evidence>
<feature type="binding site" evidence="7">
    <location>
        <position position="35"/>
    </location>
    <ligand>
        <name>Mg(2+)</name>
        <dbReference type="ChEBI" id="CHEBI:18420"/>
        <label>1</label>
    </ligand>
</feature>
<evidence type="ECO:0000256" key="4">
    <source>
        <dbReference type="ARBA" id="ARBA00022801"/>
    </source>
</evidence>
<dbReference type="GO" id="GO:0008081">
    <property type="term" value="F:phosphoric diester hydrolase activity"/>
    <property type="evidence" value="ECO:0007669"/>
    <property type="project" value="TreeGrafter"/>
</dbReference>
<dbReference type="PROSITE" id="PS51435">
    <property type="entry name" value="AP_NUCLEASE_F1_4"/>
    <property type="match status" value="1"/>
</dbReference>
<feature type="binding site" evidence="7">
    <location>
        <position position="145"/>
    </location>
    <ligand>
        <name>Mg(2+)</name>
        <dbReference type="ChEBI" id="CHEBI:18420"/>
        <label>1</label>
    </ligand>
</feature>
<accession>A0A1U7NEQ1</accession>
<feature type="site" description="Important for catalytic activity" evidence="8">
    <location>
        <position position="217"/>
    </location>
</feature>
<evidence type="ECO:0000313" key="10">
    <source>
        <dbReference type="EMBL" id="OLU38117.1"/>
    </source>
</evidence>
<comment type="caution">
    <text evidence="10">The sequence shown here is derived from an EMBL/GenBank/DDBJ whole genome shotgun (WGS) entry which is preliminary data.</text>
</comment>
<keyword evidence="11" id="KW-1185">Reference proteome</keyword>
<organism evidence="10 11">
    <name type="scientific">Ileibacterium valens</name>
    <dbReference type="NCBI Taxonomy" id="1862668"/>
    <lineage>
        <taxon>Bacteria</taxon>
        <taxon>Bacillati</taxon>
        <taxon>Bacillota</taxon>
        <taxon>Erysipelotrichia</taxon>
        <taxon>Erysipelotrichales</taxon>
        <taxon>Erysipelotrichaceae</taxon>
        <taxon>Ileibacterium</taxon>
    </lineage>
</organism>
<dbReference type="InterPro" id="IPR020848">
    <property type="entry name" value="AP_endonuclease_F1_CS"/>
</dbReference>
<evidence type="ECO:0000256" key="3">
    <source>
        <dbReference type="ARBA" id="ARBA00022723"/>
    </source>
</evidence>
<keyword evidence="4" id="KW-0378">Hydrolase</keyword>
<dbReference type="GO" id="GO:0006284">
    <property type="term" value="P:base-excision repair"/>
    <property type="evidence" value="ECO:0007669"/>
    <property type="project" value="TreeGrafter"/>
</dbReference>
<evidence type="ECO:0000259" key="9">
    <source>
        <dbReference type="Pfam" id="PF03372"/>
    </source>
</evidence>
<dbReference type="InterPro" id="IPR004808">
    <property type="entry name" value="AP_endonuc_1"/>
</dbReference>
<sequence>MRLITWNVNGIRAVMKKGLEQMLDYLDADMVCFQETKAQQEQIDLSEDLYPYQYISSAKKKGYSGTMIVSRIEPISVSYGLGIEELDQEGRVVCAEFENFYLVDVYTPNAGEGLKRLDFRVKWDIAFADYIKKINQVKPVLLCGDFNVARTEDDIWDGGVSEAGSPGFTPEERLGFERGLMQILKDSWRELHPEDRQYTWWSYYSRGREKNQGWRIDYWLISPSLMDKVEDVRILDDVFGSDHCPVELEIDID</sequence>
<evidence type="ECO:0000313" key="11">
    <source>
        <dbReference type="Proteomes" id="UP000186341"/>
    </source>
</evidence>
<comment type="cofactor">
    <cofactor evidence="7">
        <name>Mg(2+)</name>
        <dbReference type="ChEBI" id="CHEBI:18420"/>
    </cofactor>
    <cofactor evidence="7">
        <name>Mn(2+)</name>
        <dbReference type="ChEBI" id="CHEBI:29035"/>
    </cofactor>
    <text evidence="7">Probably binds two magnesium or manganese ions per subunit.</text>
</comment>
<feature type="site" description="Interaction with DNA substrate" evidence="8">
    <location>
        <position position="243"/>
    </location>
</feature>
<feature type="binding site" evidence="7">
    <location>
        <position position="7"/>
    </location>
    <ligand>
        <name>Mg(2+)</name>
        <dbReference type="ChEBI" id="CHEBI:18420"/>
        <label>1</label>
    </ligand>
</feature>
<comment type="cofactor">
    <cofactor evidence="1">
        <name>Mn(2+)</name>
        <dbReference type="ChEBI" id="CHEBI:29035"/>
    </cofactor>
</comment>
<feature type="active site" description="Proton acceptor" evidence="6">
    <location>
        <position position="243"/>
    </location>
</feature>
<evidence type="ECO:0000256" key="8">
    <source>
        <dbReference type="PIRSR" id="PIRSR604808-3"/>
    </source>
</evidence>
<dbReference type="PANTHER" id="PTHR22748">
    <property type="entry name" value="AP ENDONUCLEASE"/>
    <property type="match status" value="1"/>
</dbReference>
<dbReference type="InterPro" id="IPR036691">
    <property type="entry name" value="Endo/exonu/phosph_ase_sf"/>
</dbReference>
<evidence type="ECO:0000256" key="6">
    <source>
        <dbReference type="PIRSR" id="PIRSR604808-1"/>
    </source>
</evidence>
<feature type="binding site" evidence="7">
    <location>
        <position position="242"/>
    </location>
    <ligand>
        <name>Mg(2+)</name>
        <dbReference type="ChEBI" id="CHEBI:18420"/>
        <label>1</label>
    </ligand>
</feature>